<dbReference type="EMBL" id="CP136892">
    <property type="protein sequence ID" value="WOL00545.1"/>
    <property type="molecule type" value="Genomic_DNA"/>
</dbReference>
<accession>A0AAQ3K3Z7</accession>
<dbReference type="PANTHER" id="PTHR10891">
    <property type="entry name" value="EF-HAND CALCIUM-BINDING DOMAIN CONTAINING PROTEIN"/>
    <property type="match status" value="1"/>
</dbReference>
<evidence type="ECO:0000256" key="1">
    <source>
        <dbReference type="ARBA" id="ARBA00022723"/>
    </source>
</evidence>
<evidence type="ECO:0000256" key="2">
    <source>
        <dbReference type="ARBA" id="ARBA00022737"/>
    </source>
</evidence>
<proteinExistence type="predicted"/>
<dbReference type="InterPro" id="IPR002048">
    <property type="entry name" value="EF_hand_dom"/>
</dbReference>
<feature type="compositionally biased region" description="Basic and acidic residues" evidence="4">
    <location>
        <begin position="43"/>
        <end position="58"/>
    </location>
</feature>
<dbReference type="Pfam" id="PF13499">
    <property type="entry name" value="EF-hand_7"/>
    <property type="match status" value="2"/>
</dbReference>
<sequence length="265" mass="29289">MDASEGRRLRKLRGIETAGQRRRRGVAERRRHGIAKLRRRGERRAPRGQEGEREEKYRRIGGSGRANGFKSTRKQRLLVLISCSYPMGKIRSLFRRSRSKSQHSRSPSPPSPAAADHGDLQRVFDKFDFNGDGKISAAELASVIESLGGQTPSVEELDRMMREVDADGDGFISFAEFVELNTPPAVEEDLRLAFAFFDIDRSGSISADELAHVLQGIGEGASLAQCRRMIDGVDLDGDGLVSFEEFKVMMTRGGGNAFTDLATAN</sequence>
<evidence type="ECO:0000259" key="5">
    <source>
        <dbReference type="PROSITE" id="PS50222"/>
    </source>
</evidence>
<keyword evidence="1" id="KW-0479">Metal-binding</keyword>
<dbReference type="InterPro" id="IPR011992">
    <property type="entry name" value="EF-hand-dom_pair"/>
</dbReference>
<feature type="region of interest" description="Disordered" evidence="4">
    <location>
        <begin position="1"/>
        <end position="69"/>
    </location>
</feature>
<dbReference type="AlphaFoldDB" id="A0AAQ3K3Z7"/>
<evidence type="ECO:0000256" key="4">
    <source>
        <dbReference type="SAM" id="MobiDB-lite"/>
    </source>
</evidence>
<dbReference type="CDD" id="cd00051">
    <property type="entry name" value="EFh"/>
    <property type="match status" value="2"/>
</dbReference>
<dbReference type="FunFam" id="1.10.238.10:FF:000001">
    <property type="entry name" value="Calmodulin 1"/>
    <property type="match status" value="1"/>
</dbReference>
<keyword evidence="7" id="KW-1185">Reference proteome</keyword>
<dbReference type="SUPFAM" id="SSF47473">
    <property type="entry name" value="EF-hand"/>
    <property type="match status" value="1"/>
</dbReference>
<gene>
    <name evidence="6" type="ORF">Cni_G09258</name>
</gene>
<reference evidence="6 7" key="1">
    <citation type="submission" date="2023-10" db="EMBL/GenBank/DDBJ databases">
        <title>Chromosome-scale genome assembly provides insights into flower coloration mechanisms of Canna indica.</title>
        <authorList>
            <person name="Li C."/>
        </authorList>
    </citation>
    <scope>NUCLEOTIDE SEQUENCE [LARGE SCALE GENOMIC DNA]</scope>
    <source>
        <tissue evidence="6">Flower</tissue>
    </source>
</reference>
<dbReference type="Proteomes" id="UP001327560">
    <property type="component" value="Chromosome 3"/>
</dbReference>
<keyword evidence="2" id="KW-0677">Repeat</keyword>
<dbReference type="Gene3D" id="1.10.238.10">
    <property type="entry name" value="EF-hand"/>
    <property type="match status" value="2"/>
</dbReference>
<feature type="domain" description="EF-hand" evidence="5">
    <location>
        <begin position="188"/>
        <end position="220"/>
    </location>
</feature>
<feature type="domain" description="EF-hand" evidence="5">
    <location>
        <begin position="221"/>
        <end position="256"/>
    </location>
</feature>
<protein>
    <recommendedName>
        <fullName evidence="5">EF-hand domain-containing protein</fullName>
    </recommendedName>
</protein>
<dbReference type="InterPro" id="IPR039647">
    <property type="entry name" value="EF_hand_pair_protein_CML-like"/>
</dbReference>
<dbReference type="PROSITE" id="PS50222">
    <property type="entry name" value="EF_HAND_2"/>
    <property type="match status" value="4"/>
</dbReference>
<evidence type="ECO:0000313" key="6">
    <source>
        <dbReference type="EMBL" id="WOL00545.1"/>
    </source>
</evidence>
<organism evidence="6 7">
    <name type="scientific">Canna indica</name>
    <name type="common">Indian-shot</name>
    <dbReference type="NCBI Taxonomy" id="4628"/>
    <lineage>
        <taxon>Eukaryota</taxon>
        <taxon>Viridiplantae</taxon>
        <taxon>Streptophyta</taxon>
        <taxon>Embryophyta</taxon>
        <taxon>Tracheophyta</taxon>
        <taxon>Spermatophyta</taxon>
        <taxon>Magnoliopsida</taxon>
        <taxon>Liliopsida</taxon>
        <taxon>Zingiberales</taxon>
        <taxon>Cannaceae</taxon>
        <taxon>Canna</taxon>
    </lineage>
</organism>
<name>A0AAQ3K3Z7_9LILI</name>
<dbReference type="SMART" id="SM00054">
    <property type="entry name" value="EFh"/>
    <property type="match status" value="4"/>
</dbReference>
<dbReference type="PROSITE" id="PS00018">
    <property type="entry name" value="EF_HAND_1"/>
    <property type="match status" value="4"/>
</dbReference>
<evidence type="ECO:0000256" key="3">
    <source>
        <dbReference type="ARBA" id="ARBA00022837"/>
    </source>
</evidence>
<feature type="domain" description="EF-hand" evidence="5">
    <location>
        <begin position="152"/>
        <end position="187"/>
    </location>
</feature>
<feature type="compositionally biased region" description="Basic residues" evidence="4">
    <location>
        <begin position="20"/>
        <end position="42"/>
    </location>
</feature>
<evidence type="ECO:0000313" key="7">
    <source>
        <dbReference type="Proteomes" id="UP001327560"/>
    </source>
</evidence>
<dbReference type="InterPro" id="IPR018247">
    <property type="entry name" value="EF_Hand_1_Ca_BS"/>
</dbReference>
<feature type="region of interest" description="Disordered" evidence="4">
    <location>
        <begin position="95"/>
        <end position="117"/>
    </location>
</feature>
<feature type="domain" description="EF-hand" evidence="5">
    <location>
        <begin position="115"/>
        <end position="150"/>
    </location>
</feature>
<keyword evidence="3" id="KW-0106">Calcium</keyword>
<dbReference type="GO" id="GO:0005509">
    <property type="term" value="F:calcium ion binding"/>
    <property type="evidence" value="ECO:0007669"/>
    <property type="project" value="InterPro"/>
</dbReference>